<protein>
    <submittedName>
        <fullName evidence="1">Uncharacterized protein</fullName>
    </submittedName>
</protein>
<accession>A0ACC1TPC8</accession>
<feature type="non-terminal residue" evidence="1">
    <location>
        <position position="1"/>
    </location>
</feature>
<comment type="caution">
    <text evidence="1">The sequence shown here is derived from an EMBL/GenBank/DDBJ whole genome shotgun (WGS) entry which is preliminary data.</text>
</comment>
<gene>
    <name evidence="1" type="ORF">F5876DRAFT_49678</name>
</gene>
<organism evidence="1 2">
    <name type="scientific">Lentinula aff. lateritia</name>
    <dbReference type="NCBI Taxonomy" id="2804960"/>
    <lineage>
        <taxon>Eukaryota</taxon>
        <taxon>Fungi</taxon>
        <taxon>Dikarya</taxon>
        <taxon>Basidiomycota</taxon>
        <taxon>Agaricomycotina</taxon>
        <taxon>Agaricomycetes</taxon>
        <taxon>Agaricomycetidae</taxon>
        <taxon>Agaricales</taxon>
        <taxon>Marasmiineae</taxon>
        <taxon>Omphalotaceae</taxon>
        <taxon>Lentinula</taxon>
    </lineage>
</organism>
<keyword evidence="2" id="KW-1185">Reference proteome</keyword>
<dbReference type="EMBL" id="MU795399">
    <property type="protein sequence ID" value="KAJ3806619.1"/>
    <property type="molecule type" value="Genomic_DNA"/>
</dbReference>
<sequence>RNITNKQTISELLKADYGIILSALSVTRHKKYWNITASQVTTAKIAELDKWQLVFDEMSKDPNAKQGPKTVKENIARVAGVHLTRFSVFMSISHADSDKLIPYCRDFIEATMWDQHLEGFANHEPTAKKIHRSVC</sequence>
<proteinExistence type="predicted"/>
<reference evidence="1" key="1">
    <citation type="submission" date="2022-09" db="EMBL/GenBank/DDBJ databases">
        <title>A Global Phylogenomic Analysis of the Shiitake Genus Lentinula.</title>
        <authorList>
            <consortium name="DOE Joint Genome Institute"/>
            <person name="Sierra-Patev S."/>
            <person name="Min B."/>
            <person name="Naranjo-Ortiz M."/>
            <person name="Looney B."/>
            <person name="Konkel Z."/>
            <person name="Slot J.C."/>
            <person name="Sakamoto Y."/>
            <person name="Steenwyk J.L."/>
            <person name="Rokas A."/>
            <person name="Carro J."/>
            <person name="Camarero S."/>
            <person name="Ferreira P."/>
            <person name="Molpeceres G."/>
            <person name="Ruiz-Duenas F.J."/>
            <person name="Serrano A."/>
            <person name="Henrissat B."/>
            <person name="Drula E."/>
            <person name="Hughes K.W."/>
            <person name="Mata J.L."/>
            <person name="Ishikawa N.K."/>
            <person name="Vargas-Isla R."/>
            <person name="Ushijima S."/>
            <person name="Smith C.A."/>
            <person name="Ahrendt S."/>
            <person name="Andreopoulos W."/>
            <person name="He G."/>
            <person name="Labutti K."/>
            <person name="Lipzen A."/>
            <person name="Ng V."/>
            <person name="Riley R."/>
            <person name="Sandor L."/>
            <person name="Barry K."/>
            <person name="Martinez A.T."/>
            <person name="Xiao Y."/>
            <person name="Gibbons J.G."/>
            <person name="Terashima K."/>
            <person name="Grigoriev I.V."/>
            <person name="Hibbett D.S."/>
        </authorList>
    </citation>
    <scope>NUCLEOTIDE SEQUENCE</scope>
    <source>
        <strain evidence="1">TMI1499</strain>
    </source>
</reference>
<evidence type="ECO:0000313" key="2">
    <source>
        <dbReference type="Proteomes" id="UP001163835"/>
    </source>
</evidence>
<name>A0ACC1TPC8_9AGAR</name>
<dbReference type="Proteomes" id="UP001163835">
    <property type="component" value="Unassembled WGS sequence"/>
</dbReference>
<evidence type="ECO:0000313" key="1">
    <source>
        <dbReference type="EMBL" id="KAJ3806619.1"/>
    </source>
</evidence>